<evidence type="ECO:0000259" key="18">
    <source>
        <dbReference type="Pfam" id="PF04566"/>
    </source>
</evidence>
<evidence type="ECO:0000259" key="16">
    <source>
        <dbReference type="Pfam" id="PF04563"/>
    </source>
</evidence>
<dbReference type="GO" id="GO:0003677">
    <property type="term" value="F:DNA binding"/>
    <property type="evidence" value="ECO:0007669"/>
    <property type="project" value="InterPro"/>
</dbReference>
<dbReference type="Gene3D" id="2.40.50.150">
    <property type="match status" value="1"/>
</dbReference>
<dbReference type="GO" id="GO:0003899">
    <property type="term" value="F:DNA-directed RNA polymerase activity"/>
    <property type="evidence" value="ECO:0007669"/>
    <property type="project" value="UniProtKB-EC"/>
</dbReference>
<comment type="function">
    <text evidence="12">DNA-dependent RNA polymerase catalyzes the transcription of DNA into RNA using the four ribonucleoside triphosphates as substrates.</text>
</comment>
<evidence type="ECO:0000256" key="7">
    <source>
        <dbReference type="ARBA" id="ARBA00022833"/>
    </source>
</evidence>
<dbReference type="Pfam" id="PF04566">
    <property type="entry name" value="RNA_pol_Rpb2_4"/>
    <property type="match status" value="1"/>
</dbReference>
<name>A0A158R5N6_9BILA</name>
<dbReference type="Proteomes" id="UP000046393">
    <property type="component" value="Unplaced"/>
</dbReference>
<dbReference type="InterPro" id="IPR007121">
    <property type="entry name" value="RNA_pol_bsu_CS"/>
</dbReference>
<evidence type="ECO:0000256" key="3">
    <source>
        <dbReference type="ARBA" id="ARBA00022478"/>
    </source>
</evidence>
<evidence type="ECO:0000256" key="1">
    <source>
        <dbReference type="ARBA" id="ARBA00004123"/>
    </source>
</evidence>
<dbReference type="Pfam" id="PF04567">
    <property type="entry name" value="RNA_pol_Rpb2_5"/>
    <property type="match status" value="1"/>
</dbReference>
<dbReference type="PROSITE" id="PS01166">
    <property type="entry name" value="RNA_POL_BETA"/>
    <property type="match status" value="1"/>
</dbReference>
<accession>A0A158R5N6</accession>
<dbReference type="InterPro" id="IPR007645">
    <property type="entry name" value="RNA_pol_Rpb2_3"/>
</dbReference>
<evidence type="ECO:0000259" key="17">
    <source>
        <dbReference type="Pfam" id="PF04565"/>
    </source>
</evidence>
<dbReference type="FunFam" id="2.40.270.10:FF:000006">
    <property type="entry name" value="DNA-directed RNA polymerase subunit beta"/>
    <property type="match status" value="1"/>
</dbReference>
<evidence type="ECO:0000259" key="14">
    <source>
        <dbReference type="Pfam" id="PF04560"/>
    </source>
</evidence>
<dbReference type="GO" id="GO:0046872">
    <property type="term" value="F:metal ion binding"/>
    <property type="evidence" value="ECO:0007669"/>
    <property type="project" value="UniProtKB-KW"/>
</dbReference>
<dbReference type="SUPFAM" id="SSF64484">
    <property type="entry name" value="beta and beta-prime subunits of DNA dependent RNA-polymerase"/>
    <property type="match status" value="1"/>
</dbReference>
<keyword evidence="5 12" id="KW-0548">Nucleotidyltransferase</keyword>
<feature type="domain" description="DNA-directed RNA polymerase subunit 2 hybrid-binding" evidence="13">
    <location>
        <begin position="694"/>
        <end position="1076"/>
    </location>
</feature>
<dbReference type="Pfam" id="PF04563">
    <property type="entry name" value="RNA_pol_Rpb2_1"/>
    <property type="match status" value="1"/>
</dbReference>
<dbReference type="PANTHER" id="PTHR20856">
    <property type="entry name" value="DNA-DIRECTED RNA POLYMERASE I SUBUNIT 2"/>
    <property type="match status" value="1"/>
</dbReference>
<keyword evidence="9" id="KW-0539">Nucleus</keyword>
<feature type="domain" description="RNA polymerase Rpb2" evidence="18">
    <location>
        <begin position="565"/>
        <end position="625"/>
    </location>
</feature>
<protein>
    <recommendedName>
        <fullName evidence="12">DNA-directed RNA polymerase subunit beta</fullName>
        <ecNumber evidence="12">2.7.7.6</ecNumber>
    </recommendedName>
</protein>
<evidence type="ECO:0000259" key="15">
    <source>
        <dbReference type="Pfam" id="PF04561"/>
    </source>
</evidence>
<dbReference type="InterPro" id="IPR007646">
    <property type="entry name" value="RNA_pol_Rpb2_4"/>
</dbReference>
<keyword evidence="7" id="KW-0862">Zinc</keyword>
<evidence type="ECO:0000259" key="19">
    <source>
        <dbReference type="Pfam" id="PF04567"/>
    </source>
</evidence>
<evidence type="ECO:0000313" key="21">
    <source>
        <dbReference type="WBParaSite" id="SMUV_0000760401-mRNA-1"/>
    </source>
</evidence>
<evidence type="ECO:0000313" key="20">
    <source>
        <dbReference type="Proteomes" id="UP000046393"/>
    </source>
</evidence>
<dbReference type="Gene3D" id="2.40.270.10">
    <property type="entry name" value="DNA-directed RNA polymerase, subunit 2, domain 6"/>
    <property type="match status" value="1"/>
</dbReference>
<dbReference type="InterPro" id="IPR007642">
    <property type="entry name" value="RNA_pol_Rpb2_2"/>
</dbReference>
<comment type="subcellular location">
    <subcellularLocation>
        <location evidence="1">Nucleus</location>
    </subcellularLocation>
</comment>
<feature type="domain" description="RNA polymerase Rpb2" evidence="17">
    <location>
        <begin position="464"/>
        <end position="528"/>
    </location>
</feature>
<dbReference type="InterPro" id="IPR007120">
    <property type="entry name" value="DNA-dir_RNAP_su2_dom"/>
</dbReference>
<keyword evidence="4 12" id="KW-0808">Transferase</keyword>
<dbReference type="Pfam" id="PF04561">
    <property type="entry name" value="RNA_pol_Rpb2_2"/>
    <property type="match status" value="2"/>
</dbReference>
<dbReference type="GO" id="GO:0000428">
    <property type="term" value="C:DNA-directed RNA polymerase complex"/>
    <property type="evidence" value="ECO:0007669"/>
    <property type="project" value="UniProtKB-KW"/>
</dbReference>
<reference evidence="21" key="1">
    <citation type="submission" date="2016-04" db="UniProtKB">
        <authorList>
            <consortium name="WormBaseParasite"/>
        </authorList>
    </citation>
    <scope>IDENTIFICATION</scope>
</reference>
<comment type="catalytic activity">
    <reaction evidence="10 12">
        <text>RNA(n) + a ribonucleoside 5'-triphosphate = RNA(n+1) + diphosphate</text>
        <dbReference type="Rhea" id="RHEA:21248"/>
        <dbReference type="Rhea" id="RHEA-COMP:14527"/>
        <dbReference type="Rhea" id="RHEA-COMP:17342"/>
        <dbReference type="ChEBI" id="CHEBI:33019"/>
        <dbReference type="ChEBI" id="CHEBI:61557"/>
        <dbReference type="ChEBI" id="CHEBI:140395"/>
        <dbReference type="EC" id="2.7.7.6"/>
    </reaction>
</comment>
<dbReference type="GO" id="GO:0006383">
    <property type="term" value="P:transcription by RNA polymerase III"/>
    <property type="evidence" value="ECO:0007669"/>
    <property type="project" value="UniProtKB-ARBA"/>
</dbReference>
<sequence>MTVEDKPISDVKSLKDKWALVPAFLQVRGLVKQHIASFDYLVNEDIKNIMRANERVTSDANQSFYLKYLDISVGMPSSEEGFETNERITPHECRLRDMTYSAPIKVDVEYTRGNQRVLRSGIVIGRMPIMLRSSRCILKDMTEEELAKVQECPYDPGGYFIVRGSEKVVLIQEQLSKNRIMIARNSKKELQCEVMSSTSDRKSKTYVISKKQRYYLRHNQLTDDIPVAIIFKAMGFESDYDVVCAVGCEEEFVAAMAPSIEECASHQIVTQENALTYIASKVSFVFAFFYLINTLDKWKNIHLSARINARKLGFGASAEPPAASTGQVKREHEAIDFLTNLMVCHIPSSDGNMKMKAIYLGLMIRRLIQAERGVVECDDRDFYGNKRLELAGSLMGLLFEDVFKRFNAELKRKADTGFTHNRAASLDIVKCMQQDLITNALVNALSTGNWIIKRFKMERHGVTQVLSRLSYISVLGMMTRINSTFEKTRKVSGPRSLQPSQWGMLCPSDTPEGESCGLVKNLALISHITTDSDERPVLRLLYNAGVENLQSLHFSVIHNPKYHIVFLNGAIVGLTNDPQRIVSTIRAVRRNGLLDEFVSVSTNAALRSVYIASDGGRLCRPYIIVTDGKPHVTQNDIEELKKGHRIFEDFVDSGLIEYLDVNEMNDASIAVYEKEIKPHTTHLEIEPLTLLGVCAGLIPYPHHNQSPRNTYQCAMGKQAMGTIGYNQQKRIDSLMYLLVYPQRPMVKTKTIEFCNFEKLPAGQNAIIAVMSYSGYDIEDALVLNKASLDRGYGRCLVYKHAKATAKKYPNQTYDRLMGPTLDAATRKPIFKHKILDQEGIVYAGARIHAKQVMINKHMPIISSEASGPSTPSSTTGTIQGSRTIEYKDVSVAYRNSTPSYAESVLLTYNEDDAHLIKIRLRQTRRPELGDKFSSRHGQKGVCGLIAQQEDMPFNDLGMCPDIIMNPHGYPSRMTVGKLMELLSGKNAILSGRFHYGTAFGGDQVADVCEELAARGFNYLGKDMLTSGITGQQLAAYIYFGPIYYQKLKHMVLDKMHARSRGPRAVLTRQPTEGRARDGGLRLGEMERDCLIAYGASMLLMERLMVSSDEFQVDVCSKCGIIGYKGWCQYCRSSRTMASIKIPYACKLLFQELQSMNIVPKISLSKYTS</sequence>
<evidence type="ECO:0000256" key="6">
    <source>
        <dbReference type="ARBA" id="ARBA00022723"/>
    </source>
</evidence>
<dbReference type="AlphaFoldDB" id="A0A158R5N6"/>
<feature type="domain" description="RNA polymerase beta subunit protrusion" evidence="16">
    <location>
        <begin position="29"/>
        <end position="437"/>
    </location>
</feature>
<dbReference type="InterPro" id="IPR014724">
    <property type="entry name" value="RNA_pol_RPB2_OB-fold"/>
</dbReference>
<dbReference type="InterPro" id="IPR037033">
    <property type="entry name" value="DNA-dir_RNAP_su2_hyb_sf"/>
</dbReference>
<dbReference type="GO" id="GO:0032549">
    <property type="term" value="F:ribonucleoside binding"/>
    <property type="evidence" value="ECO:0007669"/>
    <property type="project" value="InterPro"/>
</dbReference>
<dbReference type="GO" id="GO:0005634">
    <property type="term" value="C:nucleus"/>
    <property type="evidence" value="ECO:0007669"/>
    <property type="project" value="UniProtKB-SubCell"/>
</dbReference>
<feature type="domain" description="RNA polymerase Rpb2" evidence="15">
    <location>
        <begin position="177"/>
        <end position="282"/>
    </location>
</feature>
<evidence type="ECO:0000256" key="10">
    <source>
        <dbReference type="ARBA" id="ARBA00048552"/>
    </source>
</evidence>
<dbReference type="WBParaSite" id="SMUV_0000760401-mRNA-1">
    <property type="protein sequence ID" value="SMUV_0000760401-mRNA-1"/>
    <property type="gene ID" value="SMUV_0000760401"/>
</dbReference>
<evidence type="ECO:0000256" key="5">
    <source>
        <dbReference type="ARBA" id="ARBA00022695"/>
    </source>
</evidence>
<dbReference type="InterPro" id="IPR015712">
    <property type="entry name" value="DNA-dir_RNA_pol_su2"/>
</dbReference>
<keyword evidence="8 12" id="KW-0804">Transcription</keyword>
<dbReference type="FunFam" id="3.90.1800.10:FF:000003">
    <property type="entry name" value="DNA-directed RNA polymerase subunit beta"/>
    <property type="match status" value="1"/>
</dbReference>
<dbReference type="STRING" id="451379.A0A158R5N6"/>
<evidence type="ECO:0000256" key="11">
    <source>
        <dbReference type="RuleBase" id="RU000434"/>
    </source>
</evidence>
<evidence type="ECO:0000256" key="4">
    <source>
        <dbReference type="ARBA" id="ARBA00022679"/>
    </source>
</evidence>
<evidence type="ECO:0000259" key="13">
    <source>
        <dbReference type="Pfam" id="PF00562"/>
    </source>
</evidence>
<dbReference type="FunFam" id="2.40.270.10:FF:000011">
    <property type="entry name" value="DNA-directed RNA polymerase subunit beta"/>
    <property type="match status" value="1"/>
</dbReference>
<dbReference type="InterPro" id="IPR007641">
    <property type="entry name" value="RNA_pol_Rpb2_7"/>
</dbReference>
<dbReference type="CDD" id="cd00653">
    <property type="entry name" value="RNA_pol_B_RPB2"/>
    <property type="match status" value="1"/>
</dbReference>
<proteinExistence type="inferred from homology"/>
<dbReference type="FunFam" id="3.90.1100.10:FF:000021">
    <property type="entry name" value="DNA-directed RNA polymerase subunit beta"/>
    <property type="match status" value="1"/>
</dbReference>
<organism evidence="20 21">
    <name type="scientific">Syphacia muris</name>
    <dbReference type="NCBI Taxonomy" id="451379"/>
    <lineage>
        <taxon>Eukaryota</taxon>
        <taxon>Metazoa</taxon>
        <taxon>Ecdysozoa</taxon>
        <taxon>Nematoda</taxon>
        <taxon>Chromadorea</taxon>
        <taxon>Rhabditida</taxon>
        <taxon>Spirurina</taxon>
        <taxon>Oxyuridomorpha</taxon>
        <taxon>Oxyuroidea</taxon>
        <taxon>Oxyuridae</taxon>
        <taxon>Syphacia</taxon>
    </lineage>
</organism>
<dbReference type="EC" id="2.7.7.6" evidence="12"/>
<dbReference type="Pfam" id="PF04560">
    <property type="entry name" value="RNA_pol_Rpb2_7"/>
    <property type="match status" value="1"/>
</dbReference>
<feature type="domain" description="RNA polymerase Rpb2" evidence="19">
    <location>
        <begin position="647"/>
        <end position="679"/>
    </location>
</feature>
<keyword evidence="3 12" id="KW-0240">DNA-directed RNA polymerase</keyword>
<keyword evidence="20" id="KW-1185">Reference proteome</keyword>
<dbReference type="InterPro" id="IPR007647">
    <property type="entry name" value="RNA_pol_Rpb2_5"/>
</dbReference>
<keyword evidence="6" id="KW-0479">Metal-binding</keyword>
<evidence type="ECO:0000256" key="9">
    <source>
        <dbReference type="ARBA" id="ARBA00023242"/>
    </source>
</evidence>
<feature type="domain" description="RNA polymerase Rpb2" evidence="14">
    <location>
        <begin position="1078"/>
        <end position="1162"/>
    </location>
</feature>
<dbReference type="FunFam" id="3.90.1100.10:FF:000009">
    <property type="entry name" value="DNA-directed RNA polymerase subunit beta"/>
    <property type="match status" value="1"/>
</dbReference>
<dbReference type="Pfam" id="PF04565">
    <property type="entry name" value="RNA_pol_Rpb2_3"/>
    <property type="match status" value="1"/>
</dbReference>
<evidence type="ECO:0000256" key="2">
    <source>
        <dbReference type="ARBA" id="ARBA00006835"/>
    </source>
</evidence>
<dbReference type="InterPro" id="IPR007644">
    <property type="entry name" value="RNA_pol_bsu_protrusion"/>
</dbReference>
<dbReference type="Pfam" id="PF00562">
    <property type="entry name" value="RNA_pol_Rpb2_6"/>
    <property type="match status" value="1"/>
</dbReference>
<dbReference type="Gene3D" id="3.90.1100.10">
    <property type="match status" value="2"/>
</dbReference>
<dbReference type="Gene3D" id="3.90.1800.10">
    <property type="entry name" value="RNA polymerase alpha subunit dimerisation domain"/>
    <property type="match status" value="1"/>
</dbReference>
<evidence type="ECO:0000256" key="8">
    <source>
        <dbReference type="ARBA" id="ARBA00023163"/>
    </source>
</evidence>
<comment type="similarity">
    <text evidence="2 11">Belongs to the RNA polymerase beta chain family.</text>
</comment>
<feature type="domain" description="RNA polymerase Rpb2" evidence="15">
    <location>
        <begin position="329"/>
        <end position="389"/>
    </location>
</feature>
<evidence type="ECO:0000256" key="12">
    <source>
        <dbReference type="RuleBase" id="RU363031"/>
    </source>
</evidence>